<dbReference type="EMBL" id="BTSY01000005">
    <property type="protein sequence ID" value="GMT29472.1"/>
    <property type="molecule type" value="Genomic_DNA"/>
</dbReference>
<feature type="non-terminal residue" evidence="2">
    <location>
        <position position="1"/>
    </location>
</feature>
<evidence type="ECO:0000256" key="1">
    <source>
        <dbReference type="SAM" id="MobiDB-lite"/>
    </source>
</evidence>
<reference evidence="2" key="1">
    <citation type="submission" date="2023-10" db="EMBL/GenBank/DDBJ databases">
        <title>Genome assembly of Pristionchus species.</title>
        <authorList>
            <person name="Yoshida K."/>
            <person name="Sommer R.J."/>
        </authorList>
    </citation>
    <scope>NUCLEOTIDE SEQUENCE</scope>
    <source>
        <strain evidence="2">RS5133</strain>
    </source>
</reference>
<evidence type="ECO:0000313" key="2">
    <source>
        <dbReference type="EMBL" id="GMT29472.1"/>
    </source>
</evidence>
<protein>
    <submittedName>
        <fullName evidence="2">Uncharacterized protein</fullName>
    </submittedName>
</protein>
<sequence>EMCSSRRSFTRPYAGRTEESSSLSINTPTSTSTAVPSSSKKADKVSEEQRLKAITAGINQKKALKENNTRKTLPLLPSSREQNKSTTATKGAPKRRSMTL</sequence>
<accession>A0AAV5WHS4</accession>
<dbReference type="AlphaFoldDB" id="A0AAV5WHS4"/>
<name>A0AAV5WHS4_9BILA</name>
<comment type="caution">
    <text evidence="2">The sequence shown here is derived from an EMBL/GenBank/DDBJ whole genome shotgun (WGS) entry which is preliminary data.</text>
</comment>
<proteinExistence type="predicted"/>
<feature type="region of interest" description="Disordered" evidence="1">
    <location>
        <begin position="1"/>
        <end position="100"/>
    </location>
</feature>
<dbReference type="Proteomes" id="UP001432322">
    <property type="component" value="Unassembled WGS sequence"/>
</dbReference>
<evidence type="ECO:0000313" key="3">
    <source>
        <dbReference type="Proteomes" id="UP001432322"/>
    </source>
</evidence>
<feature type="compositionally biased region" description="Basic and acidic residues" evidence="1">
    <location>
        <begin position="40"/>
        <end position="51"/>
    </location>
</feature>
<organism evidence="2 3">
    <name type="scientific">Pristionchus fissidentatus</name>
    <dbReference type="NCBI Taxonomy" id="1538716"/>
    <lineage>
        <taxon>Eukaryota</taxon>
        <taxon>Metazoa</taxon>
        <taxon>Ecdysozoa</taxon>
        <taxon>Nematoda</taxon>
        <taxon>Chromadorea</taxon>
        <taxon>Rhabditida</taxon>
        <taxon>Rhabditina</taxon>
        <taxon>Diplogasteromorpha</taxon>
        <taxon>Diplogasteroidea</taxon>
        <taxon>Neodiplogasteridae</taxon>
        <taxon>Pristionchus</taxon>
    </lineage>
</organism>
<feature type="compositionally biased region" description="Low complexity" evidence="1">
    <location>
        <begin position="27"/>
        <end position="39"/>
    </location>
</feature>
<gene>
    <name evidence="2" type="ORF">PFISCL1PPCAC_20769</name>
</gene>
<keyword evidence="3" id="KW-1185">Reference proteome</keyword>